<evidence type="ECO:0000313" key="2">
    <source>
        <dbReference type="Proteomes" id="UP000199205"/>
    </source>
</evidence>
<dbReference type="Gene3D" id="3.90.1690.10">
    <property type="entry name" value="phage-related protein like domain"/>
    <property type="match status" value="1"/>
</dbReference>
<dbReference type="InterPro" id="IPR053738">
    <property type="entry name" value="Lambda_capsid_assembly"/>
</dbReference>
<dbReference type="Proteomes" id="UP000199205">
    <property type="component" value="Unassembled WGS sequence"/>
</dbReference>
<protein>
    <recommendedName>
        <fullName evidence="3">Capsid protein</fullName>
    </recommendedName>
</protein>
<dbReference type="EMBL" id="FMAF01000003">
    <property type="protein sequence ID" value="SCB18467.1"/>
    <property type="molecule type" value="Genomic_DNA"/>
</dbReference>
<dbReference type="RefSeq" id="WP_092573398.1">
    <property type="nucleotide sequence ID" value="NZ_FMAF01000003.1"/>
</dbReference>
<evidence type="ECO:0000313" key="1">
    <source>
        <dbReference type="EMBL" id="SCB18467.1"/>
    </source>
</evidence>
<proteinExistence type="predicted"/>
<organism evidence="1 2">
    <name type="scientific">Rhizobium lusitanum</name>
    <dbReference type="NCBI Taxonomy" id="293958"/>
    <lineage>
        <taxon>Bacteria</taxon>
        <taxon>Pseudomonadati</taxon>
        <taxon>Pseudomonadota</taxon>
        <taxon>Alphaproteobacteria</taxon>
        <taxon>Hyphomicrobiales</taxon>
        <taxon>Rhizobiaceae</taxon>
        <taxon>Rhizobium/Agrobacterium group</taxon>
        <taxon>Rhizobium</taxon>
    </lineage>
</organism>
<gene>
    <name evidence="1" type="ORF">GA0061101_103266</name>
</gene>
<reference evidence="1 2" key="1">
    <citation type="submission" date="2016-08" db="EMBL/GenBank/DDBJ databases">
        <authorList>
            <person name="Seilhamer J.J."/>
        </authorList>
    </citation>
    <scope>NUCLEOTIDE SEQUENCE [LARGE SCALE GENOMIC DNA]</scope>
    <source>
        <strain evidence="1 2">P1-7</strain>
    </source>
</reference>
<evidence type="ECO:0008006" key="3">
    <source>
        <dbReference type="Google" id="ProtNLM"/>
    </source>
</evidence>
<dbReference type="OrthoDB" id="572526at2"/>
<sequence>MSGTPFPVDPVLTGIINAYKNNVLIADQVSPRLTPNLTKSLFKWWYFNFGQFITIADTKVGRKSAPNEVEFLGDEKEASTLDYGLDDVIPIDDINQAPPGYDPRAFSAQKLIDMVLLDREVRVAKMAFDDTLYPASNKEVLAGTDKWSNDASNPIRLIADAADSMVIRPNNMVLGRIEWTGLRTNKAVLQSLSISGTDKGMATKQAVADLLELDDIIIGEGWINTAKKGQAVNMQRAWSTDALLFFKAPLATSIDATPTYSWTAQYGERVAGSIDEPKTGLRGSVRVRSGESVKEVMAAPELGFLFENVL</sequence>
<dbReference type="AlphaFoldDB" id="A0A1C3UT12"/>
<accession>A0A1C3UT12</accession>
<name>A0A1C3UT12_9HYPH</name>